<keyword evidence="3" id="KW-1185">Reference proteome</keyword>
<dbReference type="Proteomes" id="UP001281410">
    <property type="component" value="Unassembled WGS sequence"/>
</dbReference>
<evidence type="ECO:0000313" key="3">
    <source>
        <dbReference type="Proteomes" id="UP001281410"/>
    </source>
</evidence>
<feature type="coiled-coil region" evidence="1">
    <location>
        <begin position="76"/>
        <end position="118"/>
    </location>
</feature>
<name>A0AAE0A0D8_9ROSI</name>
<dbReference type="EMBL" id="JANJYJ010000007">
    <property type="protein sequence ID" value="KAK3197872.1"/>
    <property type="molecule type" value="Genomic_DNA"/>
</dbReference>
<comment type="caution">
    <text evidence="2">The sequence shown here is derived from an EMBL/GenBank/DDBJ whole genome shotgun (WGS) entry which is preliminary data.</text>
</comment>
<evidence type="ECO:0000313" key="2">
    <source>
        <dbReference type="EMBL" id="KAK3197872.1"/>
    </source>
</evidence>
<proteinExistence type="predicted"/>
<protein>
    <submittedName>
        <fullName evidence="2">Uncharacterized protein</fullName>
    </submittedName>
</protein>
<organism evidence="2 3">
    <name type="scientific">Dipteronia sinensis</name>
    <dbReference type="NCBI Taxonomy" id="43782"/>
    <lineage>
        <taxon>Eukaryota</taxon>
        <taxon>Viridiplantae</taxon>
        <taxon>Streptophyta</taxon>
        <taxon>Embryophyta</taxon>
        <taxon>Tracheophyta</taxon>
        <taxon>Spermatophyta</taxon>
        <taxon>Magnoliopsida</taxon>
        <taxon>eudicotyledons</taxon>
        <taxon>Gunneridae</taxon>
        <taxon>Pentapetalae</taxon>
        <taxon>rosids</taxon>
        <taxon>malvids</taxon>
        <taxon>Sapindales</taxon>
        <taxon>Sapindaceae</taxon>
        <taxon>Hippocastanoideae</taxon>
        <taxon>Acereae</taxon>
        <taxon>Dipteronia</taxon>
    </lineage>
</organism>
<dbReference type="AlphaFoldDB" id="A0AAE0A0D8"/>
<evidence type="ECO:0000256" key="1">
    <source>
        <dbReference type="SAM" id="Coils"/>
    </source>
</evidence>
<gene>
    <name evidence="2" type="ORF">Dsin_021287</name>
</gene>
<reference evidence="2" key="1">
    <citation type="journal article" date="2023" name="Plant J.">
        <title>Genome sequences and population genomics provide insights into the demographic history, inbreeding, and mutation load of two 'living fossil' tree species of Dipteronia.</title>
        <authorList>
            <person name="Feng Y."/>
            <person name="Comes H.P."/>
            <person name="Chen J."/>
            <person name="Zhu S."/>
            <person name="Lu R."/>
            <person name="Zhang X."/>
            <person name="Li P."/>
            <person name="Qiu J."/>
            <person name="Olsen K.M."/>
            <person name="Qiu Y."/>
        </authorList>
    </citation>
    <scope>NUCLEOTIDE SEQUENCE</scope>
    <source>
        <strain evidence="2">NBL</strain>
    </source>
</reference>
<sequence>MEWRMTFPDTIVLHKDWVGSDHRAIVIAKIYKTGLINSRNRGGGSKFHFEHAWADEAECRSIVEKAWMSTLELGIIANLHSNVTELSNQLGEWNKRKRRESAKELKELRMELQALYESGDDGLLAGRLLEVKDKIEKLLDKEEIIWRQRSRALWLKAGDRNTRYFHSKAT</sequence>
<keyword evidence="1" id="KW-0175">Coiled coil</keyword>
<accession>A0AAE0A0D8</accession>